<keyword evidence="3 9" id="KW-0812">Transmembrane</keyword>
<keyword evidence="6 11" id="KW-0472">Membrane</keyword>
<evidence type="ECO:0000256" key="7">
    <source>
        <dbReference type="ARBA" id="ARBA00023170"/>
    </source>
</evidence>
<dbReference type="PRINTS" id="PR01012">
    <property type="entry name" value="NRPEPTIDEYR"/>
</dbReference>
<dbReference type="SMART" id="SM01381">
    <property type="entry name" value="7TM_GPCR_Srsx"/>
    <property type="match status" value="1"/>
</dbReference>
<feature type="domain" description="G-protein coupled receptors family 1 profile" evidence="12">
    <location>
        <begin position="45"/>
        <end position="300"/>
    </location>
</feature>
<keyword evidence="8 9" id="KW-0807">Transducer</keyword>
<dbReference type="InterPro" id="IPR000276">
    <property type="entry name" value="GPCR_Rhodpsn"/>
</dbReference>
<feature type="transmembrane region" description="Helical" evidence="11">
    <location>
        <begin position="247"/>
        <end position="271"/>
    </location>
</feature>
<keyword evidence="4 11" id="KW-1133">Transmembrane helix</keyword>
<feature type="transmembrane region" description="Helical" evidence="11">
    <location>
        <begin position="103"/>
        <end position="124"/>
    </location>
</feature>
<dbReference type="PROSITE" id="PS50262">
    <property type="entry name" value="G_PROTEIN_RECEP_F1_2"/>
    <property type="match status" value="1"/>
</dbReference>
<feature type="region of interest" description="Disordered" evidence="10">
    <location>
        <begin position="327"/>
        <end position="351"/>
    </location>
</feature>
<evidence type="ECO:0000256" key="9">
    <source>
        <dbReference type="RuleBase" id="RU000688"/>
    </source>
</evidence>
<protein>
    <recommendedName>
        <fullName evidence="12">G-protein coupled receptors family 1 profile domain-containing protein</fullName>
    </recommendedName>
</protein>
<dbReference type="InterPro" id="IPR017452">
    <property type="entry name" value="GPCR_Rhodpsn_7TM"/>
</dbReference>
<evidence type="ECO:0000313" key="13">
    <source>
        <dbReference type="EMBL" id="CAF0920538.1"/>
    </source>
</evidence>
<dbReference type="PRINTS" id="PR00237">
    <property type="entry name" value="GPCRRHODOPSN"/>
</dbReference>
<feature type="transmembrane region" description="Helical" evidence="11">
    <location>
        <begin position="198"/>
        <end position="219"/>
    </location>
</feature>
<dbReference type="CDD" id="cd00637">
    <property type="entry name" value="7tm_classA_rhodopsin-like"/>
    <property type="match status" value="1"/>
</dbReference>
<dbReference type="Proteomes" id="UP000663889">
    <property type="component" value="Unassembled WGS sequence"/>
</dbReference>
<evidence type="ECO:0000256" key="10">
    <source>
        <dbReference type="SAM" id="MobiDB-lite"/>
    </source>
</evidence>
<dbReference type="Gene3D" id="1.20.1070.10">
    <property type="entry name" value="Rhodopsin 7-helix transmembrane proteins"/>
    <property type="match status" value="1"/>
</dbReference>
<evidence type="ECO:0000256" key="11">
    <source>
        <dbReference type="SAM" id="Phobius"/>
    </source>
</evidence>
<evidence type="ECO:0000313" key="15">
    <source>
        <dbReference type="Proteomes" id="UP000663874"/>
    </source>
</evidence>
<accession>A0A818VUI9</accession>
<dbReference type="Pfam" id="PF00001">
    <property type="entry name" value="7tm_1"/>
    <property type="match status" value="1"/>
</dbReference>
<evidence type="ECO:0000256" key="4">
    <source>
        <dbReference type="ARBA" id="ARBA00022989"/>
    </source>
</evidence>
<feature type="transmembrane region" description="Helical" evidence="11">
    <location>
        <begin position="66"/>
        <end position="91"/>
    </location>
</feature>
<evidence type="ECO:0000256" key="5">
    <source>
        <dbReference type="ARBA" id="ARBA00023040"/>
    </source>
</evidence>
<evidence type="ECO:0000256" key="1">
    <source>
        <dbReference type="ARBA" id="ARBA00004141"/>
    </source>
</evidence>
<proteinExistence type="inferred from homology"/>
<evidence type="ECO:0000256" key="3">
    <source>
        <dbReference type="ARBA" id="ARBA00022692"/>
    </source>
</evidence>
<feature type="transmembrane region" description="Helical" evidence="11">
    <location>
        <begin position="145"/>
        <end position="166"/>
    </location>
</feature>
<dbReference type="PANTHER" id="PTHR45695">
    <property type="entry name" value="LEUCOKININ RECEPTOR-RELATED"/>
    <property type="match status" value="1"/>
</dbReference>
<dbReference type="SUPFAM" id="SSF81321">
    <property type="entry name" value="Family A G protein-coupled receptor-like"/>
    <property type="match status" value="1"/>
</dbReference>
<dbReference type="PANTHER" id="PTHR45695:SF15">
    <property type="entry name" value="OPSIN RH2"/>
    <property type="match status" value="1"/>
</dbReference>
<name>A0A818VUI9_9BILA</name>
<evidence type="ECO:0000259" key="12">
    <source>
        <dbReference type="PROSITE" id="PS50262"/>
    </source>
</evidence>
<feature type="compositionally biased region" description="Low complexity" evidence="10">
    <location>
        <begin position="336"/>
        <end position="349"/>
    </location>
</feature>
<evidence type="ECO:0000256" key="2">
    <source>
        <dbReference type="ARBA" id="ARBA00010663"/>
    </source>
</evidence>
<comment type="similarity">
    <text evidence="2 9">Belongs to the G-protein coupled receptor 1 family.</text>
</comment>
<dbReference type="GO" id="GO:0004983">
    <property type="term" value="F:neuropeptide Y receptor activity"/>
    <property type="evidence" value="ECO:0007669"/>
    <property type="project" value="InterPro"/>
</dbReference>
<comment type="caution">
    <text evidence="14">The sequence shown here is derived from an EMBL/GenBank/DDBJ whole genome shotgun (WGS) entry which is preliminary data.</text>
</comment>
<organism evidence="14 15">
    <name type="scientific">Rotaria sordida</name>
    <dbReference type="NCBI Taxonomy" id="392033"/>
    <lineage>
        <taxon>Eukaryota</taxon>
        <taxon>Metazoa</taxon>
        <taxon>Spiralia</taxon>
        <taxon>Gnathifera</taxon>
        <taxon>Rotifera</taxon>
        <taxon>Eurotatoria</taxon>
        <taxon>Bdelloidea</taxon>
        <taxon>Philodinida</taxon>
        <taxon>Philodinidae</taxon>
        <taxon>Rotaria</taxon>
    </lineage>
</organism>
<sequence>MDINTTIISNHSNYDWNENNNGPTFHTRMGFACAWIIIAVAGIIGNGLVIFVAIRFQKLNNVTNCFIVNLGITDIVFLVFCMPLLVVQYTLEHWLFNQIFCKLLNFISFVSVLVTVLTLVIMTIDRYIYVVRPFENLKWRKPRTVLLLSIIIWLISCIFASPYYYYYGVINNDDNHRQCALLIDEELQKHFCIYTVTLYYFIPLTIIIISYTKLLYFVYSKENKLHPKTKYNIVKWSKKRRAVTKMVAIVTLAFSLCWLPITLYIMSAYIFPQKNVFLYYYKMIANSFAYLNSAINPILYAFLNRSFRTNCGSLFFEPTCSTFFRDDQRQSRTHSQQQQQQQQQQQGQKLQKKHLISTQIDRFSYQSTNQQSSSSIQDKKKKEILKINNDQQLSPNIIIHYEFSDGDYEQSDMDCINQTRVEKNLSDNNLSKGQYEQISTEKANDSNTLTTTL</sequence>
<evidence type="ECO:0000256" key="8">
    <source>
        <dbReference type="ARBA" id="ARBA00023224"/>
    </source>
</evidence>
<evidence type="ECO:0000313" key="14">
    <source>
        <dbReference type="EMBL" id="CAF3716026.1"/>
    </source>
</evidence>
<dbReference type="Proteomes" id="UP000663874">
    <property type="component" value="Unassembled WGS sequence"/>
</dbReference>
<dbReference type="EMBL" id="CAJOBE010001118">
    <property type="protein sequence ID" value="CAF3716026.1"/>
    <property type="molecule type" value="Genomic_DNA"/>
</dbReference>
<evidence type="ECO:0000256" key="6">
    <source>
        <dbReference type="ARBA" id="ARBA00023136"/>
    </source>
</evidence>
<gene>
    <name evidence="14" type="ORF">FNK824_LOCUS10152</name>
    <name evidence="13" type="ORF">SEV965_LOCUS6621</name>
</gene>
<comment type="subcellular location">
    <subcellularLocation>
        <location evidence="1">Membrane</location>
        <topology evidence="1">Multi-pass membrane protein</topology>
    </subcellularLocation>
</comment>
<dbReference type="InterPro" id="IPR000611">
    <property type="entry name" value="NPY_rcpt"/>
</dbReference>
<dbReference type="PROSITE" id="PS00237">
    <property type="entry name" value="G_PROTEIN_RECEP_F1_1"/>
    <property type="match status" value="1"/>
</dbReference>
<reference evidence="14" key="1">
    <citation type="submission" date="2021-02" db="EMBL/GenBank/DDBJ databases">
        <authorList>
            <person name="Nowell W R."/>
        </authorList>
    </citation>
    <scope>NUCLEOTIDE SEQUENCE</scope>
</reference>
<dbReference type="AlphaFoldDB" id="A0A818VUI9"/>
<keyword evidence="5 9" id="KW-0297">G-protein coupled receptor</keyword>
<feature type="transmembrane region" description="Helical" evidence="11">
    <location>
        <begin position="283"/>
        <end position="303"/>
    </location>
</feature>
<keyword evidence="7 9" id="KW-0675">Receptor</keyword>
<feature type="transmembrane region" description="Helical" evidence="11">
    <location>
        <begin position="29"/>
        <end position="54"/>
    </location>
</feature>
<dbReference type="EMBL" id="CAJNOU010000219">
    <property type="protein sequence ID" value="CAF0920538.1"/>
    <property type="molecule type" value="Genomic_DNA"/>
</dbReference>
<dbReference type="GO" id="GO:0005886">
    <property type="term" value="C:plasma membrane"/>
    <property type="evidence" value="ECO:0007669"/>
    <property type="project" value="TreeGrafter"/>
</dbReference>